<comment type="caution">
    <text evidence="13">The sequence shown here is derived from an EMBL/GenBank/DDBJ whole genome shotgun (WGS) entry which is preliminary data.</text>
</comment>
<organism evidence="13 14">
    <name type="scientific">Diplodia seriata</name>
    <dbReference type="NCBI Taxonomy" id="420778"/>
    <lineage>
        <taxon>Eukaryota</taxon>
        <taxon>Fungi</taxon>
        <taxon>Dikarya</taxon>
        <taxon>Ascomycota</taxon>
        <taxon>Pezizomycotina</taxon>
        <taxon>Dothideomycetes</taxon>
        <taxon>Dothideomycetes incertae sedis</taxon>
        <taxon>Botryosphaeriales</taxon>
        <taxon>Botryosphaeriaceae</taxon>
        <taxon>Diplodia</taxon>
    </lineage>
</organism>
<dbReference type="Pfam" id="PF00264">
    <property type="entry name" value="Tyrosinase"/>
    <property type="match status" value="1"/>
</dbReference>
<comment type="similarity">
    <text evidence="2">Belongs to the tyrosinase family.</text>
</comment>
<evidence type="ECO:0000256" key="9">
    <source>
        <dbReference type="ARBA" id="ARBA00048233"/>
    </source>
</evidence>
<dbReference type="EC" id="1.14.18.1" evidence="3"/>
<proteinExistence type="inferred from homology"/>
<reference evidence="13 14" key="1">
    <citation type="submission" date="2024-02" db="EMBL/GenBank/DDBJ databases">
        <title>De novo assembly and annotation of 12 fungi associated with fruit tree decline syndrome in Ontario, Canada.</title>
        <authorList>
            <person name="Sulman M."/>
            <person name="Ellouze W."/>
            <person name="Ilyukhin E."/>
        </authorList>
    </citation>
    <scope>NUCLEOTIDE SEQUENCE [LARGE SCALE GENOMIC DNA]</scope>
    <source>
        <strain evidence="13 14">FDS-637</strain>
    </source>
</reference>
<evidence type="ECO:0000313" key="13">
    <source>
        <dbReference type="EMBL" id="KAL0254283.1"/>
    </source>
</evidence>
<evidence type="ECO:0000256" key="6">
    <source>
        <dbReference type="ARBA" id="ARBA00023008"/>
    </source>
</evidence>
<evidence type="ECO:0000313" key="14">
    <source>
        <dbReference type="Proteomes" id="UP001430584"/>
    </source>
</evidence>
<keyword evidence="5" id="KW-0560">Oxidoreductase</keyword>
<evidence type="ECO:0000259" key="12">
    <source>
        <dbReference type="PROSITE" id="PS00498"/>
    </source>
</evidence>
<keyword evidence="6" id="KW-0186">Copper</keyword>
<evidence type="ECO:0000256" key="3">
    <source>
        <dbReference type="ARBA" id="ARBA00011906"/>
    </source>
</evidence>
<comment type="cofactor">
    <cofactor evidence="1">
        <name>Cu(2+)</name>
        <dbReference type="ChEBI" id="CHEBI:29036"/>
    </cofactor>
</comment>
<dbReference type="Proteomes" id="UP001430584">
    <property type="component" value="Unassembled WGS sequence"/>
</dbReference>
<keyword evidence="14" id="KW-1185">Reference proteome</keyword>
<keyword evidence="4" id="KW-0479">Metal-binding</keyword>
<dbReference type="PROSITE" id="PS00497">
    <property type="entry name" value="TYROSINASE_1"/>
    <property type="match status" value="1"/>
</dbReference>
<dbReference type="InterPro" id="IPR050316">
    <property type="entry name" value="Tyrosinase/Hemocyanin"/>
</dbReference>
<feature type="domain" description="Tyrosinase copper-binding" evidence="12">
    <location>
        <begin position="331"/>
        <end position="342"/>
    </location>
</feature>
<keyword evidence="8" id="KW-0470">Melanin biosynthesis</keyword>
<dbReference type="InterPro" id="IPR002227">
    <property type="entry name" value="Tyrosinase_Cu-bd"/>
</dbReference>
<comment type="catalytic activity">
    <reaction evidence="10">
        <text>L-tyrosine + O2 = L-dopaquinone + H2O</text>
        <dbReference type="Rhea" id="RHEA:18117"/>
        <dbReference type="ChEBI" id="CHEBI:15377"/>
        <dbReference type="ChEBI" id="CHEBI:15379"/>
        <dbReference type="ChEBI" id="CHEBI:57924"/>
        <dbReference type="ChEBI" id="CHEBI:58315"/>
        <dbReference type="EC" id="1.14.18.1"/>
    </reaction>
</comment>
<name>A0ABR3C0X5_9PEZI</name>
<evidence type="ECO:0000256" key="10">
    <source>
        <dbReference type="ARBA" id="ARBA00048881"/>
    </source>
</evidence>
<dbReference type="EMBL" id="JAJVCZ030000011">
    <property type="protein sequence ID" value="KAL0254283.1"/>
    <property type="molecule type" value="Genomic_DNA"/>
</dbReference>
<dbReference type="PROSITE" id="PS00498">
    <property type="entry name" value="TYROSINASE_2"/>
    <property type="match status" value="1"/>
</dbReference>
<dbReference type="Gene3D" id="2.60.310.20">
    <property type="match status" value="1"/>
</dbReference>
<feature type="domain" description="Tyrosinase copper-binding" evidence="11">
    <location>
        <begin position="115"/>
        <end position="132"/>
    </location>
</feature>
<dbReference type="Gene3D" id="1.10.1280.10">
    <property type="entry name" value="Di-copper center containing domain from catechol oxidase"/>
    <property type="match status" value="1"/>
</dbReference>
<evidence type="ECO:0000259" key="11">
    <source>
        <dbReference type="PROSITE" id="PS00497"/>
    </source>
</evidence>
<accession>A0ABR3C0X5</accession>
<dbReference type="RefSeq" id="XP_066628154.1">
    <property type="nucleotide sequence ID" value="XM_066781152.1"/>
</dbReference>
<evidence type="ECO:0000256" key="7">
    <source>
        <dbReference type="ARBA" id="ARBA00023033"/>
    </source>
</evidence>
<dbReference type="Pfam" id="PF18132">
    <property type="entry name" value="Tyrosinase_C"/>
    <property type="match status" value="1"/>
</dbReference>
<evidence type="ECO:0000256" key="2">
    <source>
        <dbReference type="ARBA" id="ARBA00009928"/>
    </source>
</evidence>
<evidence type="ECO:0000256" key="4">
    <source>
        <dbReference type="ARBA" id="ARBA00022723"/>
    </source>
</evidence>
<evidence type="ECO:0000256" key="1">
    <source>
        <dbReference type="ARBA" id="ARBA00001973"/>
    </source>
</evidence>
<sequence>MASTIFDAQSQGRIAGLASAVSNGQPVPQRLEIDDLVKNHPDAFNLYVLALESIQKDKYKEMTPAAMQDKKQGKGQDRMSYFEIAGIHGLPNRPWDNVESKTMYADDGEIGYCTHGSILFPTWHRPYLAMMEQTIFNTMGEIAKQFKDPKYVEAARTFRLPYWDYFQPRLRENDQINFGLPRILKEKEVKVYRPEAEGKLVPVSNPLKSFTFPGTAGMTDDDWTAKIDGDSVLDESLYSRTHTVRHASSKNRDEDNWKELDDALEKARKDRLQQMLDLLILLPDYRVYRNFASSKFSSGPNGSLESFHGDYHTYVGGGRGHMSEIEVAAFDPVFWLHHCNIDRIFAIWQRLHNDFVTNTGDSKNRANTPLYPFRLPEKQKEREFWDSDASRQLEKFGYTYPDLVLPAGGKKSVRDLLIEKYSWGIEAQSVDKPTKFPETLQPISVKEAQAFRKASSESGRPSQAVKGVRRRMMEEQVVGNPGAALGPGQGSSFDRGDEILRDEPDGSSLMLQWYVDCEVNKDAIDGAFTIFYFLGLVSELNNDPDCCWQVEPSLAGLSHIFSARKANCSNCESQAAEGLVLTGTSPITSTLQDNIKTGKLQSLKPDDVEPFLKKNLFWRVVKPNRTTEDPAQVSGLKVSVSATFSVLRPGELMPEFKEAHYFPEVTANHHSGNPAGQ</sequence>
<dbReference type="InterPro" id="IPR008922">
    <property type="entry name" value="Di-copper_centre_dom_sf"/>
</dbReference>
<evidence type="ECO:0000256" key="8">
    <source>
        <dbReference type="ARBA" id="ARBA00023101"/>
    </source>
</evidence>
<dbReference type="PRINTS" id="PR00092">
    <property type="entry name" value="TYROSINASE"/>
</dbReference>
<dbReference type="InterPro" id="IPR041640">
    <property type="entry name" value="Tyrosinase_C"/>
</dbReference>
<gene>
    <name evidence="13" type="ORF">SLS55_009757</name>
</gene>
<protein>
    <recommendedName>
        <fullName evidence="3">tyrosinase</fullName>
        <ecNumber evidence="3">1.14.18.1</ecNumber>
    </recommendedName>
</protein>
<dbReference type="GeneID" id="92013842"/>
<keyword evidence="7" id="KW-0503">Monooxygenase</keyword>
<dbReference type="SUPFAM" id="SSF48056">
    <property type="entry name" value="Di-copper centre-containing domain"/>
    <property type="match status" value="1"/>
</dbReference>
<evidence type="ECO:0000256" key="5">
    <source>
        <dbReference type="ARBA" id="ARBA00023002"/>
    </source>
</evidence>
<dbReference type="PANTHER" id="PTHR11474:SF76">
    <property type="entry name" value="SHKT DOMAIN-CONTAINING PROTEIN"/>
    <property type="match status" value="1"/>
</dbReference>
<dbReference type="PANTHER" id="PTHR11474">
    <property type="entry name" value="TYROSINASE FAMILY MEMBER"/>
    <property type="match status" value="1"/>
</dbReference>
<comment type="catalytic activity">
    <reaction evidence="9">
        <text>2 L-dopa + O2 = 2 L-dopaquinone + 2 H2O</text>
        <dbReference type="Rhea" id="RHEA:34287"/>
        <dbReference type="ChEBI" id="CHEBI:15377"/>
        <dbReference type="ChEBI" id="CHEBI:15379"/>
        <dbReference type="ChEBI" id="CHEBI:57504"/>
        <dbReference type="ChEBI" id="CHEBI:57924"/>
        <dbReference type="EC" id="1.14.18.1"/>
    </reaction>
</comment>